<evidence type="ECO:0000256" key="1">
    <source>
        <dbReference type="ARBA" id="ARBA00001974"/>
    </source>
</evidence>
<dbReference type="Gene3D" id="2.40.110.10">
    <property type="entry name" value="Butyryl-CoA Dehydrogenase, subunit A, domain 2"/>
    <property type="match status" value="1"/>
</dbReference>
<dbReference type="InterPro" id="IPR036250">
    <property type="entry name" value="AcylCo_DH-like_C"/>
</dbReference>
<dbReference type="EMBL" id="BASZ01000020">
    <property type="protein sequence ID" value="GAD51123.1"/>
    <property type="molecule type" value="Genomic_DNA"/>
</dbReference>
<dbReference type="SUPFAM" id="SSF47203">
    <property type="entry name" value="Acyl-CoA dehydrogenase C-terminal domain-like"/>
    <property type="match status" value="1"/>
</dbReference>
<dbReference type="Pfam" id="PF02770">
    <property type="entry name" value="Acyl-CoA_dh_M"/>
    <property type="match status" value="1"/>
</dbReference>
<dbReference type="Pfam" id="PF00441">
    <property type="entry name" value="Acyl-CoA_dh_1"/>
    <property type="match status" value="1"/>
</dbReference>
<reference evidence="10 11" key="1">
    <citation type="submission" date="2013-09" db="EMBL/GenBank/DDBJ databases">
        <title>Whole genome shotgun sequence of Novosphingobium tardaugens NBRC 16725.</title>
        <authorList>
            <person name="Isaki S."/>
            <person name="Hosoyama A."/>
            <person name="Tsuchikane K."/>
            <person name="Katsumata H."/>
            <person name="Ando Y."/>
            <person name="Yamazaki S."/>
            <person name="Fujita N."/>
        </authorList>
    </citation>
    <scope>NUCLEOTIDE SEQUENCE [LARGE SCALE GENOMIC DNA]</scope>
    <source>
        <strain evidence="10 11">NBRC 16725</strain>
    </source>
</reference>
<dbReference type="InterPro" id="IPR046373">
    <property type="entry name" value="Acyl-CoA_Oxase/DH_mid-dom_sf"/>
</dbReference>
<evidence type="ECO:0000256" key="4">
    <source>
        <dbReference type="ARBA" id="ARBA00022827"/>
    </source>
</evidence>
<dbReference type="eggNOG" id="COG1960">
    <property type="taxonomic scope" value="Bacteria"/>
</dbReference>
<dbReference type="OrthoDB" id="9780544at2"/>
<dbReference type="InterPro" id="IPR013786">
    <property type="entry name" value="AcylCoA_DH/ox_N"/>
</dbReference>
<feature type="domain" description="Acyl-CoA dehydrogenase/oxidase N-terminal" evidence="9">
    <location>
        <begin position="17"/>
        <end position="128"/>
    </location>
</feature>
<feature type="domain" description="Acyl-CoA oxidase/dehydrogenase middle" evidence="8">
    <location>
        <begin position="132"/>
        <end position="228"/>
    </location>
</feature>
<proteinExistence type="inferred from homology"/>
<dbReference type="PIRSF" id="PIRSF016578">
    <property type="entry name" value="HsaA"/>
    <property type="match status" value="1"/>
</dbReference>
<evidence type="ECO:0000259" key="8">
    <source>
        <dbReference type="Pfam" id="PF02770"/>
    </source>
</evidence>
<comment type="cofactor">
    <cofactor evidence="1 6">
        <name>FAD</name>
        <dbReference type="ChEBI" id="CHEBI:57692"/>
    </cofactor>
</comment>
<dbReference type="GO" id="GO:0050660">
    <property type="term" value="F:flavin adenine dinucleotide binding"/>
    <property type="evidence" value="ECO:0007669"/>
    <property type="project" value="InterPro"/>
</dbReference>
<keyword evidence="4 6" id="KW-0274">FAD</keyword>
<evidence type="ECO:0000256" key="2">
    <source>
        <dbReference type="ARBA" id="ARBA00009347"/>
    </source>
</evidence>
<dbReference type="KEGG" id="ntd:EGO55_05650"/>
<dbReference type="FunFam" id="1.20.140.10:FF:000001">
    <property type="entry name" value="Acyl-CoA dehydrogenase"/>
    <property type="match status" value="1"/>
</dbReference>
<organism evidence="10 11">
    <name type="scientific">Caenibius tardaugens NBRC 16725</name>
    <dbReference type="NCBI Taxonomy" id="1219035"/>
    <lineage>
        <taxon>Bacteria</taxon>
        <taxon>Pseudomonadati</taxon>
        <taxon>Pseudomonadota</taxon>
        <taxon>Alphaproteobacteria</taxon>
        <taxon>Sphingomonadales</taxon>
        <taxon>Erythrobacteraceae</taxon>
        <taxon>Caenibius</taxon>
    </lineage>
</organism>
<evidence type="ECO:0000256" key="5">
    <source>
        <dbReference type="ARBA" id="ARBA00023002"/>
    </source>
</evidence>
<dbReference type="AlphaFoldDB" id="U3A8N3"/>
<evidence type="ECO:0000313" key="11">
    <source>
        <dbReference type="Proteomes" id="UP000016568"/>
    </source>
</evidence>
<dbReference type="RefSeq" id="WP_021691941.1">
    <property type="nucleotide sequence ID" value="NZ_BASZ01000020.1"/>
</dbReference>
<accession>U3A8N3</accession>
<gene>
    <name evidence="10" type="primary">fadE</name>
    <name evidence="10" type="ORF">NT2_20_00070</name>
</gene>
<dbReference type="FunFam" id="2.40.110.10:FF:000002">
    <property type="entry name" value="Acyl-CoA dehydrogenase fadE12"/>
    <property type="match status" value="1"/>
</dbReference>
<keyword evidence="3 6" id="KW-0285">Flavoprotein</keyword>
<dbReference type="GO" id="GO:0003995">
    <property type="term" value="F:acyl-CoA dehydrogenase activity"/>
    <property type="evidence" value="ECO:0007669"/>
    <property type="project" value="TreeGrafter"/>
</dbReference>
<evidence type="ECO:0000259" key="9">
    <source>
        <dbReference type="Pfam" id="PF02771"/>
    </source>
</evidence>
<dbReference type="InterPro" id="IPR006091">
    <property type="entry name" value="Acyl-CoA_Oxase/DH_mid-dom"/>
</dbReference>
<dbReference type="InterPro" id="IPR037069">
    <property type="entry name" value="AcylCoA_DH/ox_N_sf"/>
</dbReference>
<keyword evidence="11" id="KW-1185">Reference proteome</keyword>
<dbReference type="Pfam" id="PF02771">
    <property type="entry name" value="Acyl-CoA_dh_N"/>
    <property type="match status" value="1"/>
</dbReference>
<dbReference type="Proteomes" id="UP000016568">
    <property type="component" value="Unassembled WGS sequence"/>
</dbReference>
<feature type="domain" description="Acyl-CoA dehydrogenase/oxidase C-terminal" evidence="7">
    <location>
        <begin position="240"/>
        <end position="387"/>
    </location>
</feature>
<comment type="caution">
    <text evidence="10">The sequence shown here is derived from an EMBL/GenBank/DDBJ whole genome shotgun (WGS) entry which is preliminary data.</text>
</comment>
<dbReference type="InterPro" id="IPR009075">
    <property type="entry name" value="AcylCo_DH/oxidase_C"/>
</dbReference>
<evidence type="ECO:0000256" key="6">
    <source>
        <dbReference type="RuleBase" id="RU362125"/>
    </source>
</evidence>
<keyword evidence="5 6" id="KW-0560">Oxidoreductase</keyword>
<protein>
    <submittedName>
        <fullName evidence="10">Acyl-CoA dehydrogenase</fullName>
    </submittedName>
</protein>
<dbReference type="Gene3D" id="1.10.540.10">
    <property type="entry name" value="Acyl-CoA dehydrogenase/oxidase, N-terminal domain"/>
    <property type="match status" value="1"/>
</dbReference>
<dbReference type="PANTHER" id="PTHR43884">
    <property type="entry name" value="ACYL-COA DEHYDROGENASE"/>
    <property type="match status" value="1"/>
</dbReference>
<evidence type="ECO:0000256" key="3">
    <source>
        <dbReference type="ARBA" id="ARBA00022630"/>
    </source>
</evidence>
<dbReference type="Gene3D" id="1.20.140.10">
    <property type="entry name" value="Butyryl-CoA Dehydrogenase, subunit A, domain 3"/>
    <property type="match status" value="1"/>
</dbReference>
<comment type="similarity">
    <text evidence="2 6">Belongs to the acyl-CoA dehydrogenase family.</text>
</comment>
<dbReference type="PANTHER" id="PTHR43884:SF12">
    <property type="entry name" value="ISOVALERYL-COA DEHYDROGENASE, MITOCHONDRIAL-RELATED"/>
    <property type="match status" value="1"/>
</dbReference>
<sequence>MVGGISGLSRPSFMADEEFAMFAHSVGRFVAEALPAERMAAFRAQGMVDRALWNSAAEAGLLGLSVPVAYGGAGGDLRHELILAEQLGWAGIEGWDVTLHNAVIAPYIVAYGSAEQKQRWLPKICSGEMVLAIAMTEPGTGSDLQSIRTRAVRDGDDYIINGSKTFITNGQHADLVLVVARTGDGKGAQSLSLIAVETADAAGFSRGANLEKIGRECADTSELFFHDVRVPSANVIGAEGGGFAMLMEKLPQERLVIAIQALAGIEYVLALTIDYTKERKAFGQALIDFQNTQFVLAECKTEAVMARAFVERCVELLLDGKLDSPTASMAKSAVTEMQGRIVDRCLQLFGGYGYMSEYPIAQAFKDARVTRIYGGTTEIMKLLIARTL</sequence>
<evidence type="ECO:0000259" key="7">
    <source>
        <dbReference type="Pfam" id="PF00441"/>
    </source>
</evidence>
<name>U3A8N3_9SPHN</name>
<evidence type="ECO:0000313" key="10">
    <source>
        <dbReference type="EMBL" id="GAD51123.1"/>
    </source>
</evidence>
<dbReference type="InterPro" id="IPR009100">
    <property type="entry name" value="AcylCoA_DH/oxidase_NM_dom_sf"/>
</dbReference>
<dbReference type="SUPFAM" id="SSF56645">
    <property type="entry name" value="Acyl-CoA dehydrogenase NM domain-like"/>
    <property type="match status" value="1"/>
</dbReference>